<proteinExistence type="predicted"/>
<evidence type="ECO:0000313" key="2">
    <source>
        <dbReference type="EMBL" id="KAF0909352.1"/>
    </source>
</evidence>
<evidence type="ECO:0000313" key="3">
    <source>
        <dbReference type="Proteomes" id="UP000479710"/>
    </source>
</evidence>
<keyword evidence="3" id="KW-1185">Reference proteome</keyword>
<dbReference type="Proteomes" id="UP000479710">
    <property type="component" value="Unassembled WGS sequence"/>
</dbReference>
<protein>
    <recommendedName>
        <fullName evidence="4">DUF834 domain-containing protein</fullName>
    </recommendedName>
</protein>
<evidence type="ECO:0008006" key="4">
    <source>
        <dbReference type="Google" id="ProtNLM"/>
    </source>
</evidence>
<organism evidence="2 3">
    <name type="scientific">Oryza meyeriana var. granulata</name>
    <dbReference type="NCBI Taxonomy" id="110450"/>
    <lineage>
        <taxon>Eukaryota</taxon>
        <taxon>Viridiplantae</taxon>
        <taxon>Streptophyta</taxon>
        <taxon>Embryophyta</taxon>
        <taxon>Tracheophyta</taxon>
        <taxon>Spermatophyta</taxon>
        <taxon>Magnoliopsida</taxon>
        <taxon>Liliopsida</taxon>
        <taxon>Poales</taxon>
        <taxon>Poaceae</taxon>
        <taxon>BOP clade</taxon>
        <taxon>Oryzoideae</taxon>
        <taxon>Oryzeae</taxon>
        <taxon>Oryzinae</taxon>
        <taxon>Oryza</taxon>
        <taxon>Oryza meyeriana</taxon>
    </lineage>
</organism>
<comment type="caution">
    <text evidence="2">The sequence shown here is derived from an EMBL/GenBank/DDBJ whole genome shotgun (WGS) entry which is preliminary data.</text>
</comment>
<reference evidence="2 3" key="1">
    <citation type="submission" date="2019-11" db="EMBL/GenBank/DDBJ databases">
        <title>Whole genome sequence of Oryza granulata.</title>
        <authorList>
            <person name="Li W."/>
        </authorList>
    </citation>
    <scope>NUCLEOTIDE SEQUENCE [LARGE SCALE GENOMIC DNA]</scope>
    <source>
        <strain evidence="3">cv. Menghai</strain>
        <tissue evidence="2">Leaf</tissue>
    </source>
</reference>
<sequence length="60" mass="6249">MELRPSATSKLGAAGDEHSKVDTEVGPAASKLAAVAGEIRGGCCRPWSSKRDVGDHDALW</sequence>
<gene>
    <name evidence="2" type="ORF">E2562_035513</name>
</gene>
<evidence type="ECO:0000256" key="1">
    <source>
        <dbReference type="SAM" id="MobiDB-lite"/>
    </source>
</evidence>
<accession>A0A6G1DAR3</accession>
<dbReference type="EMBL" id="SPHZ02000007">
    <property type="protein sequence ID" value="KAF0909352.1"/>
    <property type="molecule type" value="Genomic_DNA"/>
</dbReference>
<name>A0A6G1DAR3_9ORYZ</name>
<feature type="region of interest" description="Disordered" evidence="1">
    <location>
        <begin position="1"/>
        <end position="25"/>
    </location>
</feature>
<dbReference type="AlphaFoldDB" id="A0A6G1DAR3"/>